<evidence type="ECO:0000256" key="1">
    <source>
        <dbReference type="SAM" id="Phobius"/>
    </source>
</evidence>
<keyword evidence="1" id="KW-1133">Transmembrane helix</keyword>
<accession>A0A143YLZ0</accession>
<protein>
    <submittedName>
        <fullName evidence="2">Uncharacterized protein</fullName>
    </submittedName>
</protein>
<keyword evidence="3" id="KW-1185">Reference proteome</keyword>
<gene>
    <name evidence="2" type="ORF">Tpal_1714</name>
</gene>
<keyword evidence="1" id="KW-0812">Transmembrane</keyword>
<sequence>MNLQSWIVLLLFLSLMGYILFRQIRLIGSGRKKCNACPVTACPMNEPAKVEIFSAEKSSCCGNHSLMRQISAKQDDMMEELICPTVHVLQKSE</sequence>
<proteinExistence type="predicted"/>
<evidence type="ECO:0000313" key="3">
    <source>
        <dbReference type="Proteomes" id="UP000242754"/>
    </source>
</evidence>
<keyword evidence="1" id="KW-0472">Membrane</keyword>
<evidence type="ECO:0000313" key="2">
    <source>
        <dbReference type="EMBL" id="CZQ93965.1"/>
    </source>
</evidence>
<dbReference type="Proteomes" id="UP000242754">
    <property type="component" value="Unassembled WGS sequence"/>
</dbReference>
<dbReference type="STRING" id="140314.SAMN04488076_1067"/>
<feature type="transmembrane region" description="Helical" evidence="1">
    <location>
        <begin position="6"/>
        <end position="24"/>
    </location>
</feature>
<name>A0A143YLZ0_9LACT</name>
<dbReference type="AlphaFoldDB" id="A0A143YLZ0"/>
<reference evidence="2 3" key="1">
    <citation type="submission" date="2016-02" db="EMBL/GenBank/DDBJ databases">
        <authorList>
            <person name="Wen L."/>
            <person name="He K."/>
            <person name="Yang H."/>
        </authorList>
    </citation>
    <scope>NUCLEOTIDE SEQUENCE [LARGE SCALE GENOMIC DNA]</scope>
    <source>
        <strain evidence="2">Trichococcus palustris</strain>
    </source>
</reference>
<organism evidence="2 3">
    <name type="scientific">Trichococcus palustris</name>
    <dbReference type="NCBI Taxonomy" id="140314"/>
    <lineage>
        <taxon>Bacteria</taxon>
        <taxon>Bacillati</taxon>
        <taxon>Bacillota</taxon>
        <taxon>Bacilli</taxon>
        <taxon>Lactobacillales</taxon>
        <taxon>Carnobacteriaceae</taxon>
        <taxon>Trichococcus</taxon>
    </lineage>
</organism>
<dbReference type="OrthoDB" id="2166359at2"/>
<dbReference type="RefSeq" id="WP_087033284.1">
    <property type="nucleotide sequence ID" value="NZ_FJNE01000004.1"/>
</dbReference>
<dbReference type="EMBL" id="FJNE01000004">
    <property type="protein sequence ID" value="CZQ93965.1"/>
    <property type="molecule type" value="Genomic_DNA"/>
</dbReference>